<keyword evidence="5" id="KW-0472">Membrane</keyword>
<dbReference type="VEuPathDB" id="HostDB:GeneID_118649414"/>
<keyword evidence="5" id="KW-0812">Transmembrane</keyword>
<feature type="transmembrane region" description="Helical" evidence="5">
    <location>
        <begin position="33"/>
        <end position="50"/>
    </location>
</feature>
<gene>
    <name evidence="6" type="ORF">mMyoMyo1_003861</name>
</gene>
<dbReference type="AlphaFoldDB" id="A0A7J7RDS3"/>
<dbReference type="Gene3D" id="3.40.50.720">
    <property type="entry name" value="NAD(P)-binding Rossmann-like Domain"/>
    <property type="match status" value="1"/>
</dbReference>
<dbReference type="Proteomes" id="UP000527355">
    <property type="component" value="Unassembled WGS sequence"/>
</dbReference>
<accession>A0A7J7RDS3</accession>
<evidence type="ECO:0000313" key="6">
    <source>
        <dbReference type="EMBL" id="KAF6274167.1"/>
    </source>
</evidence>
<comment type="similarity">
    <text evidence="1">Belongs to the short-chain dehydrogenases/reductases (SDR) family.</text>
</comment>
<evidence type="ECO:0000313" key="7">
    <source>
        <dbReference type="Proteomes" id="UP000527355"/>
    </source>
</evidence>
<dbReference type="EMBL" id="JABWUV010000029">
    <property type="protein sequence ID" value="KAF6274167.1"/>
    <property type="molecule type" value="Genomic_DNA"/>
</dbReference>
<evidence type="ECO:0000256" key="4">
    <source>
        <dbReference type="ARBA" id="ARBA00043014"/>
    </source>
</evidence>
<dbReference type="PANTHER" id="PTHR44196">
    <property type="entry name" value="DEHYDROGENASE/REDUCTASE SDR FAMILY MEMBER 7B"/>
    <property type="match status" value="1"/>
</dbReference>
<protein>
    <recommendedName>
        <fullName evidence="3">Dehydrogenase/reductase SDR family member 7B</fullName>
    </recommendedName>
    <alternativeName>
        <fullName evidence="4">Short-chain dehydrogenase/reductase family 32C member 1</fullName>
    </alternativeName>
</protein>
<dbReference type="Pfam" id="PF00106">
    <property type="entry name" value="adh_short"/>
    <property type="match status" value="1"/>
</dbReference>
<proteinExistence type="inferred from homology"/>
<evidence type="ECO:0000256" key="2">
    <source>
        <dbReference type="ARBA" id="ARBA00023002"/>
    </source>
</evidence>
<evidence type="ECO:0000256" key="3">
    <source>
        <dbReference type="ARBA" id="ARBA00040419"/>
    </source>
</evidence>
<evidence type="ECO:0000256" key="5">
    <source>
        <dbReference type="SAM" id="Phobius"/>
    </source>
</evidence>
<name>A0A7J7RDS3_MYOMY</name>
<sequence length="169" mass="17825">MARRFCFQLSTLKLLRKSSLTVRAMDCVTSTAVLSLLLGCVGVFSLFKLLRCLRMKARLQDAVVVITGATSGLGRECAKVFHAVGAKLVLCGRNREALGQLAKELAASRASEVSPRARLLGRRVRLSSAEIVAPGLLDVVPVQVAAGCHSSCSAAGQGRAAMVRPTTAC</sequence>
<dbReference type="SUPFAM" id="SSF51735">
    <property type="entry name" value="NAD(P)-binding Rossmann-fold domains"/>
    <property type="match status" value="1"/>
</dbReference>
<dbReference type="InterPro" id="IPR036291">
    <property type="entry name" value="NAD(P)-bd_dom_sf"/>
</dbReference>
<comment type="caution">
    <text evidence="6">The sequence shown here is derived from an EMBL/GenBank/DDBJ whole genome shotgun (WGS) entry which is preliminary data.</text>
</comment>
<keyword evidence="7" id="KW-1185">Reference proteome</keyword>
<dbReference type="GO" id="GO:0016491">
    <property type="term" value="F:oxidoreductase activity"/>
    <property type="evidence" value="ECO:0007669"/>
    <property type="project" value="UniProtKB-KW"/>
</dbReference>
<reference evidence="6 7" key="1">
    <citation type="journal article" date="2020" name="Nature">
        <title>Six reference-quality genomes reveal evolution of bat adaptations.</title>
        <authorList>
            <person name="Jebb D."/>
            <person name="Huang Z."/>
            <person name="Pippel M."/>
            <person name="Hughes G.M."/>
            <person name="Lavrichenko K."/>
            <person name="Devanna P."/>
            <person name="Winkler S."/>
            <person name="Jermiin L.S."/>
            <person name="Skirmuntt E.C."/>
            <person name="Katzourakis A."/>
            <person name="Burkitt-Gray L."/>
            <person name="Ray D.A."/>
            <person name="Sullivan K.A.M."/>
            <person name="Roscito J.G."/>
            <person name="Kirilenko B.M."/>
            <person name="Davalos L.M."/>
            <person name="Corthals A.P."/>
            <person name="Power M.L."/>
            <person name="Jones G."/>
            <person name="Ransome R.D."/>
            <person name="Dechmann D.K.N."/>
            <person name="Locatelli A.G."/>
            <person name="Puechmaille S.J."/>
            <person name="Fedrigo O."/>
            <person name="Jarvis E.D."/>
            <person name="Hiller M."/>
            <person name="Vernes S.C."/>
            <person name="Myers E.W."/>
            <person name="Teeling E.C."/>
        </authorList>
    </citation>
    <scope>NUCLEOTIDE SEQUENCE [LARGE SCALE GENOMIC DNA]</scope>
    <source>
        <strain evidence="6">MMyoMyo1</strain>
        <tissue evidence="6">Flight muscle</tissue>
    </source>
</reference>
<dbReference type="InterPro" id="IPR002347">
    <property type="entry name" value="SDR_fam"/>
</dbReference>
<evidence type="ECO:0000256" key="1">
    <source>
        <dbReference type="ARBA" id="ARBA00006484"/>
    </source>
</evidence>
<keyword evidence="2" id="KW-0560">Oxidoreductase</keyword>
<keyword evidence="5" id="KW-1133">Transmembrane helix</keyword>
<organism evidence="6 7">
    <name type="scientific">Myotis myotis</name>
    <name type="common">Greater mouse-eared bat</name>
    <name type="synonym">Vespertilio myotis</name>
    <dbReference type="NCBI Taxonomy" id="51298"/>
    <lineage>
        <taxon>Eukaryota</taxon>
        <taxon>Metazoa</taxon>
        <taxon>Chordata</taxon>
        <taxon>Craniata</taxon>
        <taxon>Vertebrata</taxon>
        <taxon>Euteleostomi</taxon>
        <taxon>Mammalia</taxon>
        <taxon>Eutheria</taxon>
        <taxon>Laurasiatheria</taxon>
        <taxon>Chiroptera</taxon>
        <taxon>Yangochiroptera</taxon>
        <taxon>Vespertilionidae</taxon>
        <taxon>Myotis</taxon>
    </lineage>
</organism>
<dbReference type="GO" id="GO:0016020">
    <property type="term" value="C:membrane"/>
    <property type="evidence" value="ECO:0007669"/>
    <property type="project" value="TreeGrafter"/>
</dbReference>
<dbReference type="PANTHER" id="PTHR44196:SF1">
    <property type="entry name" value="DEHYDROGENASE_REDUCTASE SDR FAMILY MEMBER 7B"/>
    <property type="match status" value="1"/>
</dbReference>